<proteinExistence type="predicted"/>
<evidence type="ECO:0000313" key="1">
    <source>
        <dbReference type="EMBL" id="RZB59732.1"/>
    </source>
</evidence>
<protein>
    <submittedName>
        <fullName evidence="1">Uncharacterized protein</fullName>
    </submittedName>
</protein>
<dbReference type="AlphaFoldDB" id="A0A445GES8"/>
<reference evidence="1 2" key="1">
    <citation type="submission" date="2018-09" db="EMBL/GenBank/DDBJ databases">
        <title>A high-quality reference genome of wild soybean provides a powerful tool to mine soybean genomes.</title>
        <authorList>
            <person name="Xie M."/>
            <person name="Chung C.Y.L."/>
            <person name="Li M.-W."/>
            <person name="Wong F.-L."/>
            <person name="Chan T.-F."/>
            <person name="Lam H.-M."/>
        </authorList>
    </citation>
    <scope>NUCLEOTIDE SEQUENCE [LARGE SCALE GENOMIC DNA]</scope>
    <source>
        <strain evidence="2">cv. W05</strain>
        <tissue evidence="1">Hypocotyl of etiolated seedlings</tissue>
    </source>
</reference>
<accession>A0A445GES8</accession>
<dbReference type="Proteomes" id="UP000289340">
    <property type="component" value="Chromosome 16"/>
</dbReference>
<keyword evidence="2" id="KW-1185">Reference proteome</keyword>
<sequence length="58" mass="6448">MSALESRMIFSAVGTSWKMIAPRNHRLAVLDGRRSVAIVPSRSKSFCDVSKHSHFSDS</sequence>
<gene>
    <name evidence="1" type="ORF">D0Y65_042798</name>
</gene>
<organism evidence="1 2">
    <name type="scientific">Glycine soja</name>
    <name type="common">Wild soybean</name>
    <dbReference type="NCBI Taxonomy" id="3848"/>
    <lineage>
        <taxon>Eukaryota</taxon>
        <taxon>Viridiplantae</taxon>
        <taxon>Streptophyta</taxon>
        <taxon>Embryophyta</taxon>
        <taxon>Tracheophyta</taxon>
        <taxon>Spermatophyta</taxon>
        <taxon>Magnoliopsida</taxon>
        <taxon>eudicotyledons</taxon>
        <taxon>Gunneridae</taxon>
        <taxon>Pentapetalae</taxon>
        <taxon>rosids</taxon>
        <taxon>fabids</taxon>
        <taxon>Fabales</taxon>
        <taxon>Fabaceae</taxon>
        <taxon>Papilionoideae</taxon>
        <taxon>50 kb inversion clade</taxon>
        <taxon>NPAAA clade</taxon>
        <taxon>indigoferoid/millettioid clade</taxon>
        <taxon>Phaseoleae</taxon>
        <taxon>Glycine</taxon>
        <taxon>Glycine subgen. Soja</taxon>
    </lineage>
</organism>
<dbReference type="EMBL" id="QZWG01000016">
    <property type="protein sequence ID" value="RZB59732.1"/>
    <property type="molecule type" value="Genomic_DNA"/>
</dbReference>
<name>A0A445GES8_GLYSO</name>
<evidence type="ECO:0000313" key="2">
    <source>
        <dbReference type="Proteomes" id="UP000289340"/>
    </source>
</evidence>
<comment type="caution">
    <text evidence="1">The sequence shown here is derived from an EMBL/GenBank/DDBJ whole genome shotgun (WGS) entry which is preliminary data.</text>
</comment>